<evidence type="ECO:0000256" key="1">
    <source>
        <dbReference type="SAM" id="SignalP"/>
    </source>
</evidence>
<sequence>MKKLTICLVALFFVPMLMASPKEALKSDSYDPNAMTNPLPSNGPVQIDDGRALGDILMTIDLAAIGMPGDGYDNAGLTWDGQYLYIGNMYNNNIYIVDPTGPTLVGNFAAPPTLSWGIGHEQNLWITEVYADVGDATYTYISQRGLTYDPGNDMFWVGGWNSDMVWEANASDGSVTGRSFPFLSIASLAYDWQSTLHPEPVLWLASNDAANYIYMIDP</sequence>
<protein>
    <recommendedName>
        <fullName evidence="4">SMP-30/Gluconolactonase/LRE-like region domain-containing protein</fullName>
    </recommendedName>
</protein>
<dbReference type="STRING" id="1703779.AMJ83_11465"/>
<dbReference type="Proteomes" id="UP000051373">
    <property type="component" value="Unassembled WGS sequence"/>
</dbReference>
<dbReference type="EMBL" id="LJUJ01000048">
    <property type="protein sequence ID" value="KPK62204.1"/>
    <property type="molecule type" value="Genomic_DNA"/>
</dbReference>
<organism evidence="2 3">
    <name type="scientific">candidate division WOR_3 bacterium SM23_42</name>
    <dbReference type="NCBI Taxonomy" id="1703779"/>
    <lineage>
        <taxon>Bacteria</taxon>
        <taxon>Bacteria division WOR-3</taxon>
    </lineage>
</organism>
<feature type="chain" id="PRO_5006646403" description="SMP-30/Gluconolactonase/LRE-like region domain-containing protein" evidence="1">
    <location>
        <begin position="20"/>
        <end position="218"/>
    </location>
</feature>
<dbReference type="AlphaFoldDB" id="A0A0S8FS14"/>
<feature type="non-terminal residue" evidence="2">
    <location>
        <position position="218"/>
    </location>
</feature>
<dbReference type="SUPFAM" id="SSF50969">
    <property type="entry name" value="YVTN repeat-like/Quinoprotein amine dehydrogenase"/>
    <property type="match status" value="1"/>
</dbReference>
<reference evidence="2 3" key="1">
    <citation type="journal article" date="2015" name="Microbiome">
        <title>Genomic resolution of linkages in carbon, nitrogen, and sulfur cycling among widespread estuary sediment bacteria.</title>
        <authorList>
            <person name="Baker B.J."/>
            <person name="Lazar C.S."/>
            <person name="Teske A.P."/>
            <person name="Dick G.J."/>
        </authorList>
    </citation>
    <scope>NUCLEOTIDE SEQUENCE [LARGE SCALE GENOMIC DNA]</scope>
    <source>
        <strain evidence="2">SM23_42</strain>
    </source>
</reference>
<dbReference type="InterPro" id="IPR011044">
    <property type="entry name" value="Quino_amine_DH_bsu"/>
</dbReference>
<comment type="caution">
    <text evidence="2">The sequence shown here is derived from an EMBL/GenBank/DDBJ whole genome shotgun (WGS) entry which is preliminary data.</text>
</comment>
<evidence type="ECO:0000313" key="2">
    <source>
        <dbReference type="EMBL" id="KPK62204.1"/>
    </source>
</evidence>
<feature type="signal peptide" evidence="1">
    <location>
        <begin position="1"/>
        <end position="19"/>
    </location>
</feature>
<proteinExistence type="predicted"/>
<accession>A0A0S8FS14</accession>
<evidence type="ECO:0008006" key="4">
    <source>
        <dbReference type="Google" id="ProtNLM"/>
    </source>
</evidence>
<gene>
    <name evidence="2" type="ORF">AMJ83_11465</name>
</gene>
<evidence type="ECO:0000313" key="3">
    <source>
        <dbReference type="Proteomes" id="UP000051373"/>
    </source>
</evidence>
<name>A0A0S8FS14_UNCW3</name>
<keyword evidence="1" id="KW-0732">Signal</keyword>